<evidence type="ECO:0000313" key="2">
    <source>
        <dbReference type="Proteomes" id="UP001642360"/>
    </source>
</evidence>
<dbReference type="Gene3D" id="3.90.1150.10">
    <property type="entry name" value="Aspartate Aminotransferase, domain 1"/>
    <property type="match status" value="1"/>
</dbReference>
<accession>A0ABC8SD27</accession>
<dbReference type="InterPro" id="IPR015421">
    <property type="entry name" value="PyrdxlP-dep_Trfase_major"/>
</dbReference>
<reference evidence="1 2" key="1">
    <citation type="submission" date="2024-02" db="EMBL/GenBank/DDBJ databases">
        <authorList>
            <person name="Vignale AGUSTIN F."/>
            <person name="Sosa J E."/>
            <person name="Modenutti C."/>
        </authorList>
    </citation>
    <scope>NUCLEOTIDE SEQUENCE [LARGE SCALE GENOMIC DNA]</scope>
</reference>
<proteinExistence type="predicted"/>
<dbReference type="PANTHER" id="PTHR45744">
    <property type="entry name" value="TYROSINE AMINOTRANSFERASE"/>
    <property type="match status" value="1"/>
</dbReference>
<dbReference type="InterPro" id="IPR015422">
    <property type="entry name" value="PyrdxlP-dep_Trfase_small"/>
</dbReference>
<protein>
    <submittedName>
        <fullName evidence="1">Uncharacterized protein</fullName>
    </submittedName>
</protein>
<keyword evidence="2" id="KW-1185">Reference proteome</keyword>
<organism evidence="1 2">
    <name type="scientific">Ilex paraguariensis</name>
    <name type="common">yerba mate</name>
    <dbReference type="NCBI Taxonomy" id="185542"/>
    <lineage>
        <taxon>Eukaryota</taxon>
        <taxon>Viridiplantae</taxon>
        <taxon>Streptophyta</taxon>
        <taxon>Embryophyta</taxon>
        <taxon>Tracheophyta</taxon>
        <taxon>Spermatophyta</taxon>
        <taxon>Magnoliopsida</taxon>
        <taxon>eudicotyledons</taxon>
        <taxon>Gunneridae</taxon>
        <taxon>Pentapetalae</taxon>
        <taxon>asterids</taxon>
        <taxon>campanulids</taxon>
        <taxon>Aquifoliales</taxon>
        <taxon>Aquifoliaceae</taxon>
        <taxon>Ilex</taxon>
    </lineage>
</organism>
<dbReference type="Gene3D" id="3.40.640.10">
    <property type="entry name" value="Type I PLP-dependent aspartate aminotransferase-like (Major domain)"/>
    <property type="match status" value="1"/>
</dbReference>
<comment type="caution">
    <text evidence="1">The sequence shown here is derived from an EMBL/GenBank/DDBJ whole genome shotgun (WGS) entry which is preliminary data.</text>
</comment>
<dbReference type="EMBL" id="CAUOFW020002591">
    <property type="protein sequence ID" value="CAK9154838.1"/>
    <property type="molecule type" value="Genomic_DNA"/>
</dbReference>
<dbReference type="PANTHER" id="PTHR45744:SF11">
    <property type="entry name" value="TYROSINE AMINOTRANSFERASE"/>
    <property type="match status" value="1"/>
</dbReference>
<evidence type="ECO:0000313" key="1">
    <source>
        <dbReference type="EMBL" id="CAK9154838.1"/>
    </source>
</evidence>
<dbReference type="AlphaFoldDB" id="A0ABC8SD27"/>
<name>A0ABC8SD27_9AQUA</name>
<gene>
    <name evidence="1" type="ORF">ILEXP_LOCUS23193</name>
</gene>
<sequence length="122" mass="13400">MENGSPRWGFRGNDELNMASEITIRGMLNLLMRNLNEADHRTTIPLGHGDPSVFPCFRTTSVAEDAIADAVRSGKFNGYSSTVGILPARRGPGGLPFPLFCNITYMSRLELTQQNKGTQITL</sequence>
<dbReference type="Proteomes" id="UP001642360">
    <property type="component" value="Unassembled WGS sequence"/>
</dbReference>